<feature type="transmembrane region" description="Helical" evidence="1">
    <location>
        <begin position="165"/>
        <end position="184"/>
    </location>
</feature>
<feature type="transmembrane region" description="Helical" evidence="1">
    <location>
        <begin position="130"/>
        <end position="153"/>
    </location>
</feature>
<gene>
    <name evidence="2" type="ORF">HYG85_10865</name>
</gene>
<keyword evidence="3" id="KW-1185">Reference proteome</keyword>
<keyword evidence="1" id="KW-0472">Membrane</keyword>
<dbReference type="OrthoDB" id="9782481at2"/>
<accession>A0A8J8SC59</accession>
<evidence type="ECO:0000313" key="2">
    <source>
        <dbReference type="EMBL" id="QUH29392.1"/>
    </source>
</evidence>
<name>A0A8J8SC59_9FIRM</name>
<dbReference type="EMBL" id="CP058561">
    <property type="protein sequence ID" value="QUH29392.1"/>
    <property type="molecule type" value="Genomic_DNA"/>
</dbReference>
<organism evidence="2 3">
    <name type="scientific">Vallitalea guaymasensis</name>
    <dbReference type="NCBI Taxonomy" id="1185412"/>
    <lineage>
        <taxon>Bacteria</taxon>
        <taxon>Bacillati</taxon>
        <taxon>Bacillota</taxon>
        <taxon>Clostridia</taxon>
        <taxon>Lachnospirales</taxon>
        <taxon>Vallitaleaceae</taxon>
        <taxon>Vallitalea</taxon>
    </lineage>
</organism>
<evidence type="ECO:0000313" key="3">
    <source>
        <dbReference type="Proteomes" id="UP000677305"/>
    </source>
</evidence>
<protein>
    <submittedName>
        <fullName evidence="2">Nucleoside recognition protein</fullName>
    </submittedName>
</protein>
<feature type="transmembrane region" description="Helical" evidence="1">
    <location>
        <begin position="37"/>
        <end position="55"/>
    </location>
</feature>
<reference evidence="2 3" key="1">
    <citation type="submission" date="2020-07" db="EMBL/GenBank/DDBJ databases">
        <title>Vallitalea guaymasensis genome.</title>
        <authorList>
            <person name="Postec A."/>
        </authorList>
    </citation>
    <scope>NUCLEOTIDE SEQUENCE [LARGE SCALE GENOMIC DNA]</scope>
    <source>
        <strain evidence="2 3">Ra1766G1</strain>
    </source>
</reference>
<keyword evidence="1" id="KW-1133">Transmembrane helix</keyword>
<dbReference type="AlphaFoldDB" id="A0A8J8SC59"/>
<proteinExistence type="predicted"/>
<dbReference type="Proteomes" id="UP000677305">
    <property type="component" value="Chromosome"/>
</dbReference>
<dbReference type="RefSeq" id="WP_113672999.1">
    <property type="nucleotide sequence ID" value="NZ_CAJXUH010000015.1"/>
</dbReference>
<evidence type="ECO:0000256" key="1">
    <source>
        <dbReference type="SAM" id="Phobius"/>
    </source>
</evidence>
<sequence length="193" mass="20964">MLNYLWAFMILIGVIFGAFNGKMGEVTEAAIESSKEAVSLCIMLVGVVAMWTGLMKIAEKAGLIKGLTKKMRPILRFLFPKVPDNHPAQRYIATNIIANMLGLGWGATPPGLKAMEELQKLNKDKSTASTAMCTFLIINISSVQLISVNILAYRAQYGSENPAEIIGPSILATIVSTLVGVIFAKIMMKVSRK</sequence>
<keyword evidence="1" id="KW-0812">Transmembrane</keyword>
<dbReference type="KEGG" id="vgu:HYG85_10865"/>